<feature type="compositionally biased region" description="Polar residues" evidence="1">
    <location>
        <begin position="369"/>
        <end position="382"/>
    </location>
</feature>
<dbReference type="EMBL" id="CYGV01001304">
    <property type="protein sequence ID" value="CUA72703.1"/>
    <property type="molecule type" value="Genomic_DNA"/>
</dbReference>
<name>A0A0K6G2V4_9AGAM</name>
<proteinExistence type="predicted"/>
<dbReference type="AlphaFoldDB" id="A0A0K6G2V4"/>
<evidence type="ECO:0000313" key="2">
    <source>
        <dbReference type="EMBL" id="CUA72703.1"/>
    </source>
</evidence>
<feature type="compositionally biased region" description="Low complexity" evidence="1">
    <location>
        <begin position="383"/>
        <end position="402"/>
    </location>
</feature>
<organism evidence="2 3">
    <name type="scientific">Rhizoctonia solani</name>
    <dbReference type="NCBI Taxonomy" id="456999"/>
    <lineage>
        <taxon>Eukaryota</taxon>
        <taxon>Fungi</taxon>
        <taxon>Dikarya</taxon>
        <taxon>Basidiomycota</taxon>
        <taxon>Agaricomycotina</taxon>
        <taxon>Agaricomycetes</taxon>
        <taxon>Cantharellales</taxon>
        <taxon>Ceratobasidiaceae</taxon>
        <taxon>Rhizoctonia</taxon>
    </lineage>
</organism>
<accession>A0A0K6G2V4</accession>
<feature type="compositionally biased region" description="Low complexity" evidence="1">
    <location>
        <begin position="184"/>
        <end position="205"/>
    </location>
</feature>
<dbReference type="Proteomes" id="UP000044841">
    <property type="component" value="Unassembled WGS sequence"/>
</dbReference>
<evidence type="ECO:0000256" key="1">
    <source>
        <dbReference type="SAM" id="MobiDB-lite"/>
    </source>
</evidence>
<protein>
    <submittedName>
        <fullName evidence="2">Uncharacterized protein</fullName>
    </submittedName>
</protein>
<gene>
    <name evidence="2" type="ORF">RSOLAG22IIIB_10234</name>
</gene>
<feature type="compositionally biased region" description="Polar residues" evidence="1">
    <location>
        <begin position="150"/>
        <end position="173"/>
    </location>
</feature>
<reference evidence="2 3" key="1">
    <citation type="submission" date="2015-07" db="EMBL/GenBank/DDBJ databases">
        <authorList>
            <person name="Noorani M."/>
        </authorList>
    </citation>
    <scope>NUCLEOTIDE SEQUENCE [LARGE SCALE GENOMIC DNA]</scope>
    <source>
        <strain evidence="2">BBA 69670</strain>
    </source>
</reference>
<evidence type="ECO:0000313" key="3">
    <source>
        <dbReference type="Proteomes" id="UP000044841"/>
    </source>
</evidence>
<feature type="region of interest" description="Disordered" evidence="1">
    <location>
        <begin position="132"/>
        <end position="208"/>
    </location>
</feature>
<keyword evidence="3" id="KW-1185">Reference proteome</keyword>
<feature type="region of interest" description="Disordered" evidence="1">
    <location>
        <begin position="351"/>
        <end position="499"/>
    </location>
</feature>
<sequence length="499" mass="52208">MSNIPPVEELPLERPSIPITYQPRPKGTPGRKPPRGYNYQELFKLIRNHYAYLLHITHLALASTRGIDISKTIERQAAPGLITKVILKILKEVPEFDIFQYDGYWSIRALIYIVLKSSADKHRQVQRALALANKTQAQDKPSPRSDEESQLNNGVGQTPGNQPSSNQQTKESGNGTGGSGNKIAPTATESATASTNSTPATTTTPRSVEVEVHVEAVTNYVPPPAATNDEATCELVVGLGSIVLDSLDDVIGDGDASMRNVDHDVGHDAGEDAATGDEVVSGSRFFTDDFPAQVPPAPPSMLEAVMSLSESEIAKLPLILRLAVAGFGGTPNACPITSQLVAQTSNSVPTTITAPAPGSAPAPDPVVLTESTPAINPRSPANTAASAPTVQSTTTSTTSASTKPKLPVTGLFDDDGTLSDTPSEDMPRRLTRARKKEATQSVETKGAASSAGKGGGKAKKGGGGSTTAKGCNSGKVPANTANSDEHPVIATGTRRTRKT</sequence>